<proteinExistence type="predicted"/>
<reference evidence="3" key="1">
    <citation type="journal article" date="2011" name="Nature">
        <title>Genome sequence and analysis of the tuber crop potato.</title>
        <authorList>
            <consortium name="The Potato Genome Sequencing Consortium"/>
        </authorList>
    </citation>
    <scope>NUCLEOTIDE SEQUENCE [LARGE SCALE GENOMIC DNA]</scope>
    <source>
        <strain evidence="3">cv. DM1-3 516 R44</strain>
    </source>
</reference>
<dbReference type="PaxDb" id="4113-PGSC0003DMT400093752"/>
<evidence type="ECO:0000256" key="1">
    <source>
        <dbReference type="SAM" id="MobiDB-lite"/>
    </source>
</evidence>
<feature type="compositionally biased region" description="Basic and acidic residues" evidence="1">
    <location>
        <begin position="1"/>
        <end position="23"/>
    </location>
</feature>
<feature type="compositionally biased region" description="Polar residues" evidence="1">
    <location>
        <begin position="30"/>
        <end position="45"/>
    </location>
</feature>
<dbReference type="InParanoid" id="M1DSM2"/>
<sequence>MDTKNMTKSKAAERITHAHEKSKWIAINEDATTSNGKPTKLPSTTRKGKGKRPTSAKKAITLDPSIPSWPQDFAGLCMSFWQTHTQQNLVNLVLMFLLRYLEFETKHGHYLAKRNKAAEKNEEMKACRSPSPSGESPIVLEIAFCSSVLSPERFKLYCMPGTRSRGEFLTPYDPELRKTLRKMANQGVHNNPIGEGQGDGIGVTKIRGSLSTQKKTKKRSMFELKCGVHTTLDENKENMLLARP</sequence>
<feature type="region of interest" description="Disordered" evidence="1">
    <location>
        <begin position="1"/>
        <end position="57"/>
    </location>
</feature>
<dbReference type="HOGENOM" id="CLU_1139692_0_0_1"/>
<dbReference type="EnsemblPlants" id="PGSC0003DMT400093752">
    <property type="protein sequence ID" value="PGSC0003DMT400093752"/>
    <property type="gene ID" value="PGSC0003DMG400043323"/>
</dbReference>
<dbReference type="Gramene" id="PGSC0003DMT400093752">
    <property type="protein sequence ID" value="PGSC0003DMT400093752"/>
    <property type="gene ID" value="PGSC0003DMG400043323"/>
</dbReference>
<name>M1DSM2_SOLTU</name>
<evidence type="ECO:0000313" key="3">
    <source>
        <dbReference type="Proteomes" id="UP000011115"/>
    </source>
</evidence>
<organism evidence="2 3">
    <name type="scientific">Solanum tuberosum</name>
    <name type="common">Potato</name>
    <dbReference type="NCBI Taxonomy" id="4113"/>
    <lineage>
        <taxon>Eukaryota</taxon>
        <taxon>Viridiplantae</taxon>
        <taxon>Streptophyta</taxon>
        <taxon>Embryophyta</taxon>
        <taxon>Tracheophyta</taxon>
        <taxon>Spermatophyta</taxon>
        <taxon>Magnoliopsida</taxon>
        <taxon>eudicotyledons</taxon>
        <taxon>Gunneridae</taxon>
        <taxon>Pentapetalae</taxon>
        <taxon>asterids</taxon>
        <taxon>lamiids</taxon>
        <taxon>Solanales</taxon>
        <taxon>Solanaceae</taxon>
        <taxon>Solanoideae</taxon>
        <taxon>Solaneae</taxon>
        <taxon>Solanum</taxon>
    </lineage>
</organism>
<feature type="compositionally biased region" description="Basic residues" evidence="1">
    <location>
        <begin position="46"/>
        <end position="55"/>
    </location>
</feature>
<protein>
    <submittedName>
        <fullName evidence="2">Uncharacterized protein</fullName>
    </submittedName>
</protein>
<reference evidence="2" key="2">
    <citation type="submission" date="2015-06" db="UniProtKB">
        <authorList>
            <consortium name="EnsemblPlants"/>
        </authorList>
    </citation>
    <scope>IDENTIFICATION</scope>
    <source>
        <strain evidence="2">DM1-3 516 R44</strain>
    </source>
</reference>
<evidence type="ECO:0000313" key="2">
    <source>
        <dbReference type="EnsemblPlants" id="PGSC0003DMT400093752"/>
    </source>
</evidence>
<keyword evidence="3" id="KW-1185">Reference proteome</keyword>
<dbReference type="Proteomes" id="UP000011115">
    <property type="component" value="Unassembled WGS sequence"/>
</dbReference>
<accession>M1DSM2</accession>
<dbReference type="AlphaFoldDB" id="M1DSM2"/>